<evidence type="ECO:0000259" key="1">
    <source>
        <dbReference type="Pfam" id="PF05699"/>
    </source>
</evidence>
<protein>
    <recommendedName>
        <fullName evidence="1">HAT C-terminal dimerisation domain-containing protein</fullName>
    </recommendedName>
</protein>
<dbReference type="InterPro" id="IPR008906">
    <property type="entry name" value="HATC_C_dom"/>
</dbReference>
<reference evidence="2 3" key="1">
    <citation type="journal article" date="2011" name="Science">
        <title>The ecoresponsive genome of Daphnia pulex.</title>
        <authorList>
            <person name="Colbourne J.K."/>
            <person name="Pfrender M.E."/>
            <person name="Gilbert D."/>
            <person name="Thomas W.K."/>
            <person name="Tucker A."/>
            <person name="Oakley T.H."/>
            <person name="Tokishita S."/>
            <person name="Aerts A."/>
            <person name="Arnold G.J."/>
            <person name="Basu M.K."/>
            <person name="Bauer D.J."/>
            <person name="Caceres C.E."/>
            <person name="Carmel L."/>
            <person name="Casola C."/>
            <person name="Choi J.H."/>
            <person name="Detter J.C."/>
            <person name="Dong Q."/>
            <person name="Dusheyko S."/>
            <person name="Eads B.D."/>
            <person name="Frohlich T."/>
            <person name="Geiler-Samerotte K.A."/>
            <person name="Gerlach D."/>
            <person name="Hatcher P."/>
            <person name="Jogdeo S."/>
            <person name="Krijgsveld J."/>
            <person name="Kriventseva E.V."/>
            <person name="Kultz D."/>
            <person name="Laforsch C."/>
            <person name="Lindquist E."/>
            <person name="Lopez J."/>
            <person name="Manak J.R."/>
            <person name="Muller J."/>
            <person name="Pangilinan J."/>
            <person name="Patwardhan R.P."/>
            <person name="Pitluck S."/>
            <person name="Pritham E.J."/>
            <person name="Rechtsteiner A."/>
            <person name="Rho M."/>
            <person name="Rogozin I.B."/>
            <person name="Sakarya O."/>
            <person name="Salamov A."/>
            <person name="Schaack S."/>
            <person name="Shapiro H."/>
            <person name="Shiga Y."/>
            <person name="Skalitzky C."/>
            <person name="Smith Z."/>
            <person name="Souvorov A."/>
            <person name="Sung W."/>
            <person name="Tang Z."/>
            <person name="Tsuchiya D."/>
            <person name="Tu H."/>
            <person name="Vos H."/>
            <person name="Wang M."/>
            <person name="Wolf Y.I."/>
            <person name="Yamagata H."/>
            <person name="Yamada T."/>
            <person name="Ye Y."/>
            <person name="Shaw J.R."/>
            <person name="Andrews J."/>
            <person name="Crease T.J."/>
            <person name="Tang H."/>
            <person name="Lucas S.M."/>
            <person name="Robertson H.M."/>
            <person name="Bork P."/>
            <person name="Koonin E.V."/>
            <person name="Zdobnov E.M."/>
            <person name="Grigoriev I.V."/>
            <person name="Lynch M."/>
            <person name="Boore J.L."/>
        </authorList>
    </citation>
    <scope>NUCLEOTIDE SEQUENCE [LARGE SCALE GENOMIC DNA]</scope>
</reference>
<dbReference type="EMBL" id="GL732572">
    <property type="protein sequence ID" value="EFX75809.1"/>
    <property type="molecule type" value="Genomic_DNA"/>
</dbReference>
<dbReference type="KEGG" id="dpx:DAPPUDRAFT_322845"/>
<evidence type="ECO:0000313" key="2">
    <source>
        <dbReference type="EMBL" id="EFX75809.1"/>
    </source>
</evidence>
<dbReference type="SUPFAM" id="SSF53098">
    <property type="entry name" value="Ribonuclease H-like"/>
    <property type="match status" value="1"/>
</dbReference>
<gene>
    <name evidence="2" type="ORF">DAPPUDRAFT_322845</name>
</gene>
<feature type="domain" description="HAT C-terminal dimerisation" evidence="1">
    <location>
        <begin position="15"/>
        <end position="75"/>
    </location>
</feature>
<dbReference type="HOGENOM" id="CLU_1476612_0_0_1"/>
<dbReference type="OrthoDB" id="3062869at2759"/>
<organism evidence="2 3">
    <name type="scientific">Daphnia pulex</name>
    <name type="common">Water flea</name>
    <dbReference type="NCBI Taxonomy" id="6669"/>
    <lineage>
        <taxon>Eukaryota</taxon>
        <taxon>Metazoa</taxon>
        <taxon>Ecdysozoa</taxon>
        <taxon>Arthropoda</taxon>
        <taxon>Crustacea</taxon>
        <taxon>Branchiopoda</taxon>
        <taxon>Diplostraca</taxon>
        <taxon>Cladocera</taxon>
        <taxon>Anomopoda</taxon>
        <taxon>Daphniidae</taxon>
        <taxon>Daphnia</taxon>
    </lineage>
</organism>
<evidence type="ECO:0000313" key="3">
    <source>
        <dbReference type="Proteomes" id="UP000000305"/>
    </source>
</evidence>
<dbReference type="InParanoid" id="E9GX38"/>
<proteinExistence type="predicted"/>
<accession>E9GX38</accession>
<keyword evidence="3" id="KW-1185">Reference proteome</keyword>
<sequence length="183" mass="21466">MDLEVHVLWVEGIRQKIDSLAFWKNQRHRFPYLSKLAFTLLALQASSAPSEREFSIAGWHCAGRKNRTDKDNLAAKSTERLFRFFPRQELHRTQYEETPLLWAVENVASYHITISKFLQMEPIDMKDAQGSTKHRLVFEQNFNPQLDEQFINNDHSVRPFPVFRPAESLFSSNTLGFLKISWP</sequence>
<dbReference type="Gene3D" id="3.40.50.150">
    <property type="entry name" value="Vaccinia Virus protein VP39"/>
    <property type="match status" value="1"/>
</dbReference>
<dbReference type="AlphaFoldDB" id="E9GX38"/>
<dbReference type="GO" id="GO:0046983">
    <property type="term" value="F:protein dimerization activity"/>
    <property type="evidence" value="ECO:0007669"/>
    <property type="project" value="InterPro"/>
</dbReference>
<dbReference type="Proteomes" id="UP000000305">
    <property type="component" value="Unassembled WGS sequence"/>
</dbReference>
<dbReference type="InterPro" id="IPR012337">
    <property type="entry name" value="RNaseH-like_sf"/>
</dbReference>
<name>E9GX38_DAPPU</name>
<dbReference type="InterPro" id="IPR029063">
    <property type="entry name" value="SAM-dependent_MTases_sf"/>
</dbReference>
<dbReference type="Pfam" id="PF05699">
    <property type="entry name" value="Dimer_Tnp_hAT"/>
    <property type="match status" value="1"/>
</dbReference>